<organism evidence="2 3">
    <name type="scientific">Araneus ventricosus</name>
    <name type="common">Orbweaver spider</name>
    <name type="synonym">Epeira ventricosa</name>
    <dbReference type="NCBI Taxonomy" id="182803"/>
    <lineage>
        <taxon>Eukaryota</taxon>
        <taxon>Metazoa</taxon>
        <taxon>Ecdysozoa</taxon>
        <taxon>Arthropoda</taxon>
        <taxon>Chelicerata</taxon>
        <taxon>Arachnida</taxon>
        <taxon>Araneae</taxon>
        <taxon>Araneomorphae</taxon>
        <taxon>Entelegynae</taxon>
        <taxon>Araneoidea</taxon>
        <taxon>Araneidae</taxon>
        <taxon>Araneus</taxon>
    </lineage>
</organism>
<dbReference type="OrthoDB" id="10493120at2759"/>
<evidence type="ECO:0000313" key="3">
    <source>
        <dbReference type="Proteomes" id="UP000499080"/>
    </source>
</evidence>
<dbReference type="AlphaFoldDB" id="A0A4Y2J866"/>
<comment type="caution">
    <text evidence="2">The sequence shown here is derived from an EMBL/GenBank/DDBJ whole genome shotgun (WGS) entry which is preliminary data.</text>
</comment>
<dbReference type="Proteomes" id="UP000499080">
    <property type="component" value="Unassembled WGS sequence"/>
</dbReference>
<evidence type="ECO:0000313" key="2">
    <source>
        <dbReference type="EMBL" id="GBM86220.1"/>
    </source>
</evidence>
<accession>A0A4Y2J866</accession>
<proteinExistence type="predicted"/>
<feature type="region of interest" description="Disordered" evidence="1">
    <location>
        <begin position="41"/>
        <end position="60"/>
    </location>
</feature>
<evidence type="ECO:0000256" key="1">
    <source>
        <dbReference type="SAM" id="MobiDB-lite"/>
    </source>
</evidence>
<gene>
    <name evidence="2" type="ORF">AVEN_255360_1</name>
</gene>
<keyword evidence="3" id="KW-1185">Reference proteome</keyword>
<dbReference type="EMBL" id="BGPR01003294">
    <property type="protein sequence ID" value="GBM86220.1"/>
    <property type="molecule type" value="Genomic_DNA"/>
</dbReference>
<reference evidence="2 3" key="1">
    <citation type="journal article" date="2019" name="Sci. Rep.">
        <title>Orb-weaving spider Araneus ventricosus genome elucidates the spidroin gene catalogue.</title>
        <authorList>
            <person name="Kono N."/>
            <person name="Nakamura H."/>
            <person name="Ohtoshi R."/>
            <person name="Moran D.A.P."/>
            <person name="Shinohara A."/>
            <person name="Yoshida Y."/>
            <person name="Fujiwara M."/>
            <person name="Mori M."/>
            <person name="Tomita M."/>
            <person name="Arakawa K."/>
        </authorList>
    </citation>
    <scope>NUCLEOTIDE SEQUENCE [LARGE SCALE GENOMIC DNA]</scope>
</reference>
<name>A0A4Y2J866_ARAVE</name>
<sequence length="169" mass="19745">MTEELYPHPHKKGAASFRSHILYFFTPFFPHNSTNPLERITRHRLPDNPPNHKTPLQSRSHLKCESRALPYSGPQQASCKLPALIKELLFPASILYRHKWRKRIYSLPDPDFRFRDWKREIVEVVVVASFRKEVVNERNSVSPLRDCYYPPGPIRGVLSYVFGMFGGIL</sequence>
<protein>
    <submittedName>
        <fullName evidence="2">Uncharacterized protein</fullName>
    </submittedName>
</protein>